<accession>A0A086J3K4</accession>
<gene>
    <name evidence="2" type="ORF">NESG_00876</name>
</gene>
<protein>
    <submittedName>
        <fullName evidence="2">Uncharacterized protein</fullName>
    </submittedName>
</protein>
<dbReference type="RefSeq" id="XP_052905277.1">
    <property type="nucleotide sequence ID" value="XM_053048517.1"/>
</dbReference>
<keyword evidence="1" id="KW-0812">Transmembrane</keyword>
<evidence type="ECO:0000313" key="2">
    <source>
        <dbReference type="EMBL" id="KFG26722.1"/>
    </source>
</evidence>
<dbReference type="GeneID" id="77675849"/>
<feature type="transmembrane region" description="Helical" evidence="1">
    <location>
        <begin position="51"/>
        <end position="74"/>
    </location>
</feature>
<feature type="transmembrane region" description="Helical" evidence="1">
    <location>
        <begin position="80"/>
        <end position="109"/>
    </location>
</feature>
<organism evidence="2 3">
    <name type="scientific">Nematocida ausubeli (strain ATCC PRA-371 / ERTm2)</name>
    <name type="common">Nematode killer fungus</name>
    <dbReference type="NCBI Taxonomy" id="1913371"/>
    <lineage>
        <taxon>Eukaryota</taxon>
        <taxon>Fungi</taxon>
        <taxon>Fungi incertae sedis</taxon>
        <taxon>Microsporidia</taxon>
        <taxon>Nematocida</taxon>
    </lineage>
</organism>
<sequence>MCFCALQLPQRPPKIYWIAGILYGRACSLIYQPNRMMSAQMPKYLRLQRFFCSYALLIFLQSFYFNLSCGYTRFRKSNILLIYFFFITGLFLLFVILQQLVHAFLYFFLGVESIIYIKQVICN</sequence>
<keyword evidence="1" id="KW-0472">Membrane</keyword>
<dbReference type="AlphaFoldDB" id="A0A086J3K4"/>
<keyword evidence="1" id="KW-1133">Transmembrane helix</keyword>
<comment type="caution">
    <text evidence="2">The sequence shown here is derived from an EMBL/GenBank/DDBJ whole genome shotgun (WGS) entry which is preliminary data.</text>
</comment>
<dbReference type="HOGENOM" id="CLU_2015872_0_0_1"/>
<proteinExistence type="predicted"/>
<name>A0A086J3K4_NEMA1</name>
<evidence type="ECO:0000313" key="3">
    <source>
        <dbReference type="Proteomes" id="UP000054524"/>
    </source>
</evidence>
<evidence type="ECO:0000256" key="1">
    <source>
        <dbReference type="SAM" id="Phobius"/>
    </source>
</evidence>
<dbReference type="EMBL" id="AKIJ01000002">
    <property type="protein sequence ID" value="KFG26722.1"/>
    <property type="molecule type" value="Genomic_DNA"/>
</dbReference>
<dbReference type="Proteomes" id="UP000054524">
    <property type="component" value="Unassembled WGS sequence"/>
</dbReference>
<keyword evidence="3" id="KW-1185">Reference proteome</keyword>
<reference evidence="2 3" key="1">
    <citation type="journal article" date="2014" name="Genome Announc.">
        <title>Genome Sequence of the Microsporidian Species Nematocida sp1 Strain ERTm6 (ATCC PRA-372).</title>
        <authorList>
            <person name="Bakowski M.A."/>
            <person name="Priest M."/>
            <person name="Young S."/>
            <person name="Cuomo C.A."/>
            <person name="Troemel E.R."/>
        </authorList>
    </citation>
    <scope>NUCLEOTIDE SEQUENCE [LARGE SCALE GENOMIC DNA]</scope>
    <source>
        <strain evidence="2 3">ERTm6</strain>
    </source>
</reference>